<dbReference type="EMBL" id="KQ429904">
    <property type="protein sequence ID" value="KOF64961.1"/>
    <property type="molecule type" value="Genomic_DNA"/>
</dbReference>
<sequence length="74" mass="8639">MLCSRSPVRHARTYGFLLRTLFVWIFFPLCTFLFSVADSKIFSRTLTSSILPATRICEGHETNPSWNKYMKFLS</sequence>
<dbReference type="AlphaFoldDB" id="A0A0L8FK90"/>
<feature type="transmembrane region" description="Helical" evidence="1">
    <location>
        <begin position="16"/>
        <end position="37"/>
    </location>
</feature>
<protein>
    <submittedName>
        <fullName evidence="2">Uncharacterized protein</fullName>
    </submittedName>
</protein>
<keyword evidence="1" id="KW-1133">Transmembrane helix</keyword>
<organism evidence="2">
    <name type="scientific">Octopus bimaculoides</name>
    <name type="common">California two-spotted octopus</name>
    <dbReference type="NCBI Taxonomy" id="37653"/>
    <lineage>
        <taxon>Eukaryota</taxon>
        <taxon>Metazoa</taxon>
        <taxon>Spiralia</taxon>
        <taxon>Lophotrochozoa</taxon>
        <taxon>Mollusca</taxon>
        <taxon>Cephalopoda</taxon>
        <taxon>Coleoidea</taxon>
        <taxon>Octopodiformes</taxon>
        <taxon>Octopoda</taxon>
        <taxon>Incirrata</taxon>
        <taxon>Octopodidae</taxon>
        <taxon>Octopus</taxon>
    </lineage>
</organism>
<proteinExistence type="predicted"/>
<reference evidence="2" key="1">
    <citation type="submission" date="2015-07" db="EMBL/GenBank/DDBJ databases">
        <title>MeaNS - Measles Nucleotide Surveillance Program.</title>
        <authorList>
            <person name="Tran T."/>
            <person name="Druce J."/>
        </authorList>
    </citation>
    <scope>NUCLEOTIDE SEQUENCE</scope>
    <source>
        <strain evidence="2">UCB-OBI-ISO-001</strain>
        <tissue evidence="2">Gonad</tissue>
    </source>
</reference>
<keyword evidence="1" id="KW-0812">Transmembrane</keyword>
<evidence type="ECO:0000313" key="2">
    <source>
        <dbReference type="EMBL" id="KOF64961.1"/>
    </source>
</evidence>
<keyword evidence="1" id="KW-0472">Membrane</keyword>
<evidence type="ECO:0000256" key="1">
    <source>
        <dbReference type="SAM" id="Phobius"/>
    </source>
</evidence>
<name>A0A0L8FK90_OCTBM</name>
<gene>
    <name evidence="2" type="ORF">OCBIM_22016513mg</name>
</gene>
<accession>A0A0L8FK90</accession>